<sequence length="138" mass="16033">MKENENKYVEAFTDKVLKDTKLESPSFDFTDAVMSQVEAIQYSKATRYKPLISKPVWVVISIGFLSFVAYLLFQNNTTTTSEWLTNIDFSLVFDNALTKLFSNLQFSNIFVYAMLLFAIMLCVQISWLKNYFDKRLSV</sequence>
<evidence type="ECO:0000256" key="1">
    <source>
        <dbReference type="SAM" id="Phobius"/>
    </source>
</evidence>
<name>A0ABP3US23_9FLAO</name>
<protein>
    <submittedName>
        <fullName evidence="2">Uncharacterized protein</fullName>
    </submittedName>
</protein>
<gene>
    <name evidence="2" type="ORF">GCM10009431_12410</name>
</gene>
<proteinExistence type="predicted"/>
<feature type="transmembrane region" description="Helical" evidence="1">
    <location>
        <begin position="109"/>
        <end position="128"/>
    </location>
</feature>
<dbReference type="Proteomes" id="UP001500736">
    <property type="component" value="Unassembled WGS sequence"/>
</dbReference>
<dbReference type="EMBL" id="BAAAGF010000001">
    <property type="protein sequence ID" value="GAA0741350.1"/>
    <property type="molecule type" value="Genomic_DNA"/>
</dbReference>
<keyword evidence="3" id="KW-1185">Reference proteome</keyword>
<evidence type="ECO:0000313" key="2">
    <source>
        <dbReference type="EMBL" id="GAA0741350.1"/>
    </source>
</evidence>
<reference evidence="3" key="1">
    <citation type="journal article" date="2019" name="Int. J. Syst. Evol. Microbiol.">
        <title>The Global Catalogue of Microorganisms (GCM) 10K type strain sequencing project: providing services to taxonomists for standard genome sequencing and annotation.</title>
        <authorList>
            <consortium name="The Broad Institute Genomics Platform"/>
            <consortium name="The Broad Institute Genome Sequencing Center for Infectious Disease"/>
            <person name="Wu L."/>
            <person name="Ma J."/>
        </authorList>
    </citation>
    <scope>NUCLEOTIDE SEQUENCE [LARGE SCALE GENOMIC DNA]</scope>
    <source>
        <strain evidence="3">JCM 15976</strain>
    </source>
</reference>
<keyword evidence="1" id="KW-0472">Membrane</keyword>
<dbReference type="RefSeq" id="WP_343796669.1">
    <property type="nucleotide sequence ID" value="NZ_BAAAGF010000001.1"/>
</dbReference>
<comment type="caution">
    <text evidence="2">The sequence shown here is derived from an EMBL/GenBank/DDBJ whole genome shotgun (WGS) entry which is preliminary data.</text>
</comment>
<feature type="transmembrane region" description="Helical" evidence="1">
    <location>
        <begin position="56"/>
        <end position="73"/>
    </location>
</feature>
<keyword evidence="1" id="KW-0812">Transmembrane</keyword>
<accession>A0ABP3US23</accession>
<organism evidence="2 3">
    <name type="scientific">Gaetbulibacter jejuensis</name>
    <dbReference type="NCBI Taxonomy" id="584607"/>
    <lineage>
        <taxon>Bacteria</taxon>
        <taxon>Pseudomonadati</taxon>
        <taxon>Bacteroidota</taxon>
        <taxon>Flavobacteriia</taxon>
        <taxon>Flavobacteriales</taxon>
        <taxon>Flavobacteriaceae</taxon>
        <taxon>Gaetbulibacter</taxon>
    </lineage>
</organism>
<evidence type="ECO:0000313" key="3">
    <source>
        <dbReference type="Proteomes" id="UP001500736"/>
    </source>
</evidence>
<keyword evidence="1" id="KW-1133">Transmembrane helix</keyword>